<accession>A0AAW0G1L1</accession>
<comment type="caution">
    <text evidence="1">The sequence shown here is derived from an EMBL/GenBank/DDBJ whole genome shotgun (WGS) entry which is preliminary data.</text>
</comment>
<proteinExistence type="predicted"/>
<reference evidence="1 2" key="1">
    <citation type="submission" date="2022-09" db="EMBL/GenBank/DDBJ databases">
        <authorList>
            <person name="Palmer J.M."/>
        </authorList>
    </citation>
    <scope>NUCLEOTIDE SEQUENCE [LARGE SCALE GENOMIC DNA]</scope>
    <source>
        <strain evidence="1 2">DSM 7382</strain>
    </source>
</reference>
<evidence type="ECO:0000313" key="2">
    <source>
        <dbReference type="Proteomes" id="UP001385951"/>
    </source>
</evidence>
<sequence length="69" mass="7846">MTFLAPNVWNGYESDKKCLVEAEFFDAPLEPCKWGKCMTLLDPNDRDATWRHMSAHIQASFSKILAAPT</sequence>
<keyword evidence="2" id="KW-1185">Reference proteome</keyword>
<dbReference type="AlphaFoldDB" id="A0AAW0G1L1"/>
<name>A0AAW0G1L1_9APHY</name>
<organism evidence="1 2">
    <name type="scientific">Cerrena zonata</name>
    <dbReference type="NCBI Taxonomy" id="2478898"/>
    <lineage>
        <taxon>Eukaryota</taxon>
        <taxon>Fungi</taxon>
        <taxon>Dikarya</taxon>
        <taxon>Basidiomycota</taxon>
        <taxon>Agaricomycotina</taxon>
        <taxon>Agaricomycetes</taxon>
        <taxon>Polyporales</taxon>
        <taxon>Cerrenaceae</taxon>
        <taxon>Cerrena</taxon>
    </lineage>
</organism>
<protein>
    <submittedName>
        <fullName evidence="1">Uncharacterized protein</fullName>
    </submittedName>
</protein>
<gene>
    <name evidence="1" type="ORF">QCA50_010496</name>
</gene>
<dbReference type="EMBL" id="JASBNA010000017">
    <property type="protein sequence ID" value="KAK7686272.1"/>
    <property type="molecule type" value="Genomic_DNA"/>
</dbReference>
<dbReference type="Proteomes" id="UP001385951">
    <property type="component" value="Unassembled WGS sequence"/>
</dbReference>
<evidence type="ECO:0000313" key="1">
    <source>
        <dbReference type="EMBL" id="KAK7686272.1"/>
    </source>
</evidence>